<dbReference type="EMBL" id="LJNI01000016">
    <property type="protein sequence ID" value="KPJ74081.1"/>
    <property type="molecule type" value="Genomic_DNA"/>
</dbReference>
<feature type="domain" description="TRUD" evidence="3">
    <location>
        <begin position="1"/>
        <end position="168"/>
    </location>
</feature>
<evidence type="ECO:0000256" key="1">
    <source>
        <dbReference type="ARBA" id="ARBA00007953"/>
    </source>
</evidence>
<comment type="similarity">
    <text evidence="1">Belongs to the pseudouridine synthase TruD family.</text>
</comment>
<dbReference type="GO" id="GO:0006396">
    <property type="term" value="P:RNA processing"/>
    <property type="evidence" value="ECO:0007669"/>
    <property type="project" value="UniProtKB-ARBA"/>
</dbReference>
<dbReference type="InterPro" id="IPR020103">
    <property type="entry name" value="PsdUridine_synth_cat_dom_sf"/>
</dbReference>
<protein>
    <recommendedName>
        <fullName evidence="3">TRUD domain-containing protein</fullName>
    </recommendedName>
</protein>
<dbReference type="GO" id="GO:0001522">
    <property type="term" value="P:pseudouridine synthesis"/>
    <property type="evidence" value="ECO:0007669"/>
    <property type="project" value="InterPro"/>
</dbReference>
<dbReference type="InterPro" id="IPR001656">
    <property type="entry name" value="PsdUridine_synth_TruD"/>
</dbReference>
<feature type="transmembrane region" description="Helical" evidence="2">
    <location>
        <begin position="74"/>
        <end position="95"/>
    </location>
</feature>
<keyword evidence="2" id="KW-0812">Transmembrane</keyword>
<dbReference type="Proteomes" id="UP000051012">
    <property type="component" value="Unassembled WGS sequence"/>
</dbReference>
<evidence type="ECO:0000313" key="4">
    <source>
        <dbReference type="EMBL" id="KPJ74081.1"/>
    </source>
</evidence>
<evidence type="ECO:0000259" key="3">
    <source>
        <dbReference type="PROSITE" id="PS50984"/>
    </source>
</evidence>
<keyword evidence="2" id="KW-0472">Membrane</keyword>
<dbReference type="SUPFAM" id="SSF55120">
    <property type="entry name" value="Pseudouridine synthase"/>
    <property type="match status" value="1"/>
</dbReference>
<dbReference type="InterPro" id="IPR011760">
    <property type="entry name" value="PsdUridine_synth_TruD_insert"/>
</dbReference>
<accession>A0A0S7YH93</accession>
<evidence type="ECO:0000256" key="2">
    <source>
        <dbReference type="SAM" id="Phobius"/>
    </source>
</evidence>
<dbReference type="GO" id="GO:0003723">
    <property type="term" value="F:RNA binding"/>
    <property type="evidence" value="ECO:0007669"/>
    <property type="project" value="InterPro"/>
</dbReference>
<dbReference type="GO" id="GO:0140098">
    <property type="term" value="F:catalytic activity, acting on RNA"/>
    <property type="evidence" value="ECO:0007669"/>
    <property type="project" value="UniProtKB-ARBA"/>
</dbReference>
<organism evidence="4 5">
    <name type="scientific">candidate division TA06 bacterium DG_78</name>
    <dbReference type="NCBI Taxonomy" id="1703772"/>
    <lineage>
        <taxon>Bacteria</taxon>
        <taxon>Bacteria division TA06</taxon>
    </lineage>
</organism>
<dbReference type="Gene3D" id="1.10.1510.30">
    <property type="match status" value="1"/>
</dbReference>
<name>A0A0S7YH93_UNCT6</name>
<evidence type="ECO:0000313" key="5">
    <source>
        <dbReference type="Proteomes" id="UP000051012"/>
    </source>
</evidence>
<dbReference type="GO" id="GO:0009982">
    <property type="term" value="F:pseudouridine synthase activity"/>
    <property type="evidence" value="ECO:0007669"/>
    <property type="project" value="InterPro"/>
</dbReference>
<dbReference type="PROSITE" id="PS50984">
    <property type="entry name" value="TRUD"/>
    <property type="match status" value="1"/>
</dbReference>
<reference evidence="4 5" key="1">
    <citation type="journal article" date="2015" name="Microbiome">
        <title>Genomic resolution of linkages in carbon, nitrogen, and sulfur cycling among widespread estuary sediment bacteria.</title>
        <authorList>
            <person name="Baker B.J."/>
            <person name="Lazar C.S."/>
            <person name="Teske A.P."/>
            <person name="Dick G.J."/>
        </authorList>
    </citation>
    <scope>NUCLEOTIDE SEQUENCE [LARGE SCALE GENOMIC DNA]</scope>
    <source>
        <strain evidence="4">DG_78</strain>
    </source>
</reference>
<gene>
    <name evidence="4" type="ORF">AMJ52_01990</name>
</gene>
<dbReference type="Pfam" id="PF01142">
    <property type="entry name" value="TruD"/>
    <property type="match status" value="1"/>
</dbReference>
<sequence>MLKHYRGALKLFLCYPSKDDTKQVKIFKNFCREHWEEWQDCYPLSPIRYKNIILYLTGKPRDYKNAIKKINRDLLNILLLAYQSYLFNLILNAVINEYGIGIRHIPYCVGEFLFYRKIKNLSHIIENTKIPMINETTKLHGFLKNIIQLICEKENIEIKDFALRPMRL</sequence>
<keyword evidence="2" id="KW-1133">Transmembrane helix</keyword>
<comment type="caution">
    <text evidence="4">The sequence shown here is derived from an EMBL/GenBank/DDBJ whole genome shotgun (WGS) entry which is preliminary data.</text>
</comment>
<proteinExistence type="inferred from homology"/>
<dbReference type="AlphaFoldDB" id="A0A0S7YH93"/>